<reference evidence="3" key="1">
    <citation type="journal article" date="2019" name="Int. J. Syst. Evol. Microbiol.">
        <title>The Global Catalogue of Microorganisms (GCM) 10K type strain sequencing project: providing services to taxonomists for standard genome sequencing and annotation.</title>
        <authorList>
            <consortium name="The Broad Institute Genomics Platform"/>
            <consortium name="The Broad Institute Genome Sequencing Center for Infectious Disease"/>
            <person name="Wu L."/>
            <person name="Ma J."/>
        </authorList>
    </citation>
    <scope>NUCLEOTIDE SEQUENCE [LARGE SCALE GENOMIC DNA]</scope>
    <source>
        <strain evidence="3">JCM 16898</strain>
    </source>
</reference>
<dbReference type="Proteomes" id="UP001500689">
    <property type="component" value="Unassembled WGS sequence"/>
</dbReference>
<keyword evidence="3" id="KW-1185">Reference proteome</keyword>
<name>A0ABP6WK73_9PSEU</name>
<comment type="caution">
    <text evidence="2">The sequence shown here is derived from an EMBL/GenBank/DDBJ whole genome shotgun (WGS) entry which is preliminary data.</text>
</comment>
<proteinExistence type="predicted"/>
<evidence type="ECO:0000313" key="2">
    <source>
        <dbReference type="EMBL" id="GAA3551872.1"/>
    </source>
</evidence>
<sequence>MNLSRFALKDWIHRYRARCRRNIAGSDVEAPTLPELLELADEQAAAWWRSLTLGYGHPFGRPELRAGTAGHDGVEADRACVLPRAPTRCAGGFSVAAGTSHHDRRAAHAGTDH</sequence>
<evidence type="ECO:0000256" key="1">
    <source>
        <dbReference type="SAM" id="MobiDB-lite"/>
    </source>
</evidence>
<organism evidence="2 3">
    <name type="scientific">Amycolatopsis ultiminotia</name>
    <dbReference type="NCBI Taxonomy" id="543629"/>
    <lineage>
        <taxon>Bacteria</taxon>
        <taxon>Bacillati</taxon>
        <taxon>Actinomycetota</taxon>
        <taxon>Actinomycetes</taxon>
        <taxon>Pseudonocardiales</taxon>
        <taxon>Pseudonocardiaceae</taxon>
        <taxon>Amycolatopsis</taxon>
    </lineage>
</organism>
<accession>A0ABP6WK73</accession>
<protein>
    <submittedName>
        <fullName evidence="2">Uncharacterized protein</fullName>
    </submittedName>
</protein>
<dbReference type="EMBL" id="BAAAZN010000008">
    <property type="protein sequence ID" value="GAA3551872.1"/>
    <property type="molecule type" value="Genomic_DNA"/>
</dbReference>
<evidence type="ECO:0000313" key="3">
    <source>
        <dbReference type="Proteomes" id="UP001500689"/>
    </source>
</evidence>
<gene>
    <name evidence="2" type="ORF">GCM10022222_39330</name>
</gene>
<feature type="region of interest" description="Disordered" evidence="1">
    <location>
        <begin position="93"/>
        <end position="113"/>
    </location>
</feature>